<keyword evidence="3" id="KW-1185">Reference proteome</keyword>
<feature type="compositionally biased region" description="Basic residues" evidence="1">
    <location>
        <begin position="16"/>
        <end position="30"/>
    </location>
</feature>
<evidence type="ECO:0000256" key="1">
    <source>
        <dbReference type="SAM" id="MobiDB-lite"/>
    </source>
</evidence>
<dbReference type="Proteomes" id="UP000479710">
    <property type="component" value="Unassembled WGS sequence"/>
</dbReference>
<organism evidence="2 3">
    <name type="scientific">Oryza meyeriana var. granulata</name>
    <dbReference type="NCBI Taxonomy" id="110450"/>
    <lineage>
        <taxon>Eukaryota</taxon>
        <taxon>Viridiplantae</taxon>
        <taxon>Streptophyta</taxon>
        <taxon>Embryophyta</taxon>
        <taxon>Tracheophyta</taxon>
        <taxon>Spermatophyta</taxon>
        <taxon>Magnoliopsida</taxon>
        <taxon>Liliopsida</taxon>
        <taxon>Poales</taxon>
        <taxon>Poaceae</taxon>
        <taxon>BOP clade</taxon>
        <taxon>Oryzoideae</taxon>
        <taxon>Oryzeae</taxon>
        <taxon>Oryzinae</taxon>
        <taxon>Oryza</taxon>
        <taxon>Oryza meyeriana</taxon>
    </lineage>
</organism>
<protein>
    <submittedName>
        <fullName evidence="2">Uncharacterized protein</fullName>
    </submittedName>
</protein>
<sequence>MEANPYKGGPAASRPQKPRPRLRRRRWAKGVERRHCRSRWADMVSSRLLPFSRTLVLNVSRICIVMGVIEPDFTQFGNTPSLAEISLSSWVHHDIWVEFLGKLKKKPMVKIIDAAIGV</sequence>
<name>A0A6G1CAI1_9ORYZ</name>
<accession>A0A6G1CAI1</accession>
<reference evidence="2 3" key="1">
    <citation type="submission" date="2019-11" db="EMBL/GenBank/DDBJ databases">
        <title>Whole genome sequence of Oryza granulata.</title>
        <authorList>
            <person name="Li W."/>
        </authorList>
    </citation>
    <scope>NUCLEOTIDE SEQUENCE [LARGE SCALE GENOMIC DNA]</scope>
    <source>
        <strain evidence="3">cv. Menghai</strain>
        <tissue evidence="2">Leaf</tissue>
    </source>
</reference>
<dbReference type="AlphaFoldDB" id="A0A6G1CAI1"/>
<gene>
    <name evidence="2" type="ORF">E2562_034523</name>
</gene>
<proteinExistence type="predicted"/>
<evidence type="ECO:0000313" key="2">
    <source>
        <dbReference type="EMBL" id="KAF0897212.1"/>
    </source>
</evidence>
<dbReference type="EMBL" id="SPHZ02000010">
    <property type="protein sequence ID" value="KAF0897212.1"/>
    <property type="molecule type" value="Genomic_DNA"/>
</dbReference>
<comment type="caution">
    <text evidence="2">The sequence shown here is derived from an EMBL/GenBank/DDBJ whole genome shotgun (WGS) entry which is preliminary data.</text>
</comment>
<feature type="region of interest" description="Disordered" evidence="1">
    <location>
        <begin position="1"/>
        <end position="30"/>
    </location>
</feature>
<evidence type="ECO:0000313" key="3">
    <source>
        <dbReference type="Proteomes" id="UP000479710"/>
    </source>
</evidence>